<dbReference type="KEGG" id="taes:123145381"/>
<dbReference type="RefSeq" id="XP_044420717.1">
    <property type="nucleotide sequence ID" value="XM_044564782.1"/>
</dbReference>
<dbReference type="Gramene" id="TraesNOR6D03G03799710.1">
    <property type="protein sequence ID" value="TraesNOR6D03G03799710.1"/>
    <property type="gene ID" value="TraesNOR6D03G03799710"/>
</dbReference>
<dbReference type="InterPro" id="IPR053781">
    <property type="entry name" value="F-box_AtFBL13-like"/>
</dbReference>
<keyword evidence="3" id="KW-1185">Reference proteome</keyword>
<organism evidence="2">
    <name type="scientific">Triticum aestivum</name>
    <name type="common">Wheat</name>
    <dbReference type="NCBI Taxonomy" id="4565"/>
    <lineage>
        <taxon>Eukaryota</taxon>
        <taxon>Viridiplantae</taxon>
        <taxon>Streptophyta</taxon>
        <taxon>Embryophyta</taxon>
        <taxon>Tracheophyta</taxon>
        <taxon>Spermatophyta</taxon>
        <taxon>Magnoliopsida</taxon>
        <taxon>Liliopsida</taxon>
        <taxon>Poales</taxon>
        <taxon>Poaceae</taxon>
        <taxon>BOP clade</taxon>
        <taxon>Pooideae</taxon>
        <taxon>Triticodae</taxon>
        <taxon>Triticeae</taxon>
        <taxon>Triticinae</taxon>
        <taxon>Triticum</taxon>
    </lineage>
</organism>
<dbReference type="GeneID" id="123145381"/>
<dbReference type="Gramene" id="TraesCAD_scaffold_082638_01G000300.1">
    <property type="protein sequence ID" value="TraesCAD_scaffold_082638_01G000300.1"/>
    <property type="gene ID" value="TraesCAD_scaffold_082638_01G000300"/>
</dbReference>
<dbReference type="OMA" id="IHEYRGD"/>
<dbReference type="OrthoDB" id="668648at2759"/>
<gene>
    <name evidence="2" type="primary">LOC123145381</name>
</gene>
<evidence type="ECO:0000313" key="2">
    <source>
        <dbReference type="EnsemblPlants" id="TraesCS6D02G271100.1"/>
    </source>
</evidence>
<dbReference type="Gene3D" id="1.20.1280.50">
    <property type="match status" value="1"/>
</dbReference>
<dbReference type="Pfam" id="PF00646">
    <property type="entry name" value="F-box"/>
    <property type="match status" value="1"/>
</dbReference>
<protein>
    <recommendedName>
        <fullName evidence="1">F-box domain-containing protein</fullName>
    </recommendedName>
</protein>
<evidence type="ECO:0000259" key="1">
    <source>
        <dbReference type="PROSITE" id="PS50181"/>
    </source>
</evidence>
<sequence length="473" mass="53030">MGAIVENFMDWLPTGGNAVAIAASLSAAVDYEGEDRISALPDDLLRNIVSRLPVKDAARTAAIASQWRHLWRSTPLVLSDVGLLPSVVARVLADHPGPFQAIHIARCRFASHERELAEWPRLLAAKGIQDLVLVNDVIGTQFITDTVLLPADIFRCASLQRLFLGFFRFPDTAGLSRGPDILPHLRELSMFTTVINNWDLDYMLACCPVLEKLAFVLSNSPDLIHLRSKSLQCVLLWFFTAEEVAVVDAPLLKRLFLVDLAGSPQQPRDDSTTMIKIACAPSLRALGFLETRTHRLHIGDNAIKPGILPTPSTMLPGVKKLAVKVNFGVSKEAKMLVAFLRCFPNVDTLHIESLTEPTGRKHAKFWRELSTVECIESHVKKMVIHEYRGDQSELRFLKFISRRAEVLQTLYVLLNRESLTSVAKVRKMTRRLVALSRLAWSDDCQIMVLGPELQNDWSFQKASDLTVDDPFHW</sequence>
<proteinExistence type="predicted"/>
<dbReference type="SUPFAM" id="SSF52047">
    <property type="entry name" value="RNI-like"/>
    <property type="match status" value="1"/>
</dbReference>
<reference evidence="2" key="2">
    <citation type="submission" date="2018-10" db="UniProtKB">
        <authorList>
            <consortium name="EnsemblPlants"/>
        </authorList>
    </citation>
    <scope>IDENTIFICATION</scope>
</reference>
<dbReference type="PROSITE" id="PS50181">
    <property type="entry name" value="FBOX"/>
    <property type="match status" value="1"/>
</dbReference>
<dbReference type="Gramene" id="TraesCS6D03G0650100.1">
    <property type="protein sequence ID" value="TraesCS6D03G0650100.1.CDS"/>
    <property type="gene ID" value="TraesCS6D03G0650100"/>
</dbReference>
<dbReference type="PANTHER" id="PTHR32141:SF161">
    <property type="entry name" value="F-BOX DOMAIN-CONTAINING PROTEIN"/>
    <property type="match status" value="1"/>
</dbReference>
<dbReference type="STRING" id="4565.A0A3B6QJQ5"/>
<dbReference type="Gramene" id="TraesCLE_scaffold_079014_01G000300.1">
    <property type="protein sequence ID" value="TraesCLE_scaffold_079014_01G000300.1"/>
    <property type="gene ID" value="TraesCLE_scaffold_079014_01G000300"/>
</dbReference>
<dbReference type="SUPFAM" id="SSF81383">
    <property type="entry name" value="F-box domain"/>
    <property type="match status" value="1"/>
</dbReference>
<accession>A0A3B6QJQ5</accession>
<dbReference type="EnsemblPlants" id="TraesCS6D02G271100.1">
    <property type="protein sequence ID" value="TraesCS6D02G271100.1"/>
    <property type="gene ID" value="TraesCS6D02G271100"/>
</dbReference>
<dbReference type="Gramene" id="TraesJAG6D03G03742010.1">
    <property type="protein sequence ID" value="TraesJAG6D03G03742010.1"/>
    <property type="gene ID" value="TraesJAG6D03G03742010"/>
</dbReference>
<dbReference type="InterPro" id="IPR006566">
    <property type="entry name" value="FBD"/>
</dbReference>
<dbReference type="CDD" id="cd22160">
    <property type="entry name" value="F-box_AtFBL13-like"/>
    <property type="match status" value="1"/>
</dbReference>
<dbReference type="InterPro" id="IPR055411">
    <property type="entry name" value="LRR_FXL15/At3g58940/PEG3-like"/>
</dbReference>
<dbReference type="InterPro" id="IPR032675">
    <property type="entry name" value="LRR_dom_sf"/>
</dbReference>
<name>A0A3B6QJQ5_WHEAT</name>
<dbReference type="Gramene" id="TraesLDM6D03G03762810.1">
    <property type="protein sequence ID" value="TraesLDM6D03G03762810.1"/>
    <property type="gene ID" value="TraesLDM6D03G03762810"/>
</dbReference>
<dbReference type="Pfam" id="PF24758">
    <property type="entry name" value="LRR_At5g56370"/>
    <property type="match status" value="1"/>
</dbReference>
<dbReference type="InterPro" id="IPR036047">
    <property type="entry name" value="F-box-like_dom_sf"/>
</dbReference>
<dbReference type="Gramene" id="TraesCS6D02G271100.1">
    <property type="protein sequence ID" value="TraesCS6D02G271100.1"/>
    <property type="gene ID" value="TraesCS6D02G271100"/>
</dbReference>
<dbReference type="Gramene" id="TraesWEE_scaffold_082259_01G000300.1">
    <property type="protein sequence ID" value="TraesWEE_scaffold_082259_01G000300.1"/>
    <property type="gene ID" value="TraesWEE_scaffold_082259_01G000300"/>
</dbReference>
<dbReference type="Gramene" id="TraesROB_scaffold_085935_01G000100.1">
    <property type="protein sequence ID" value="TraesROB_scaffold_085935_01G000100.1"/>
    <property type="gene ID" value="TraesROB_scaffold_085935_01G000100"/>
</dbReference>
<dbReference type="Gramene" id="TraesLAC6D03G03709440.1">
    <property type="protein sequence ID" value="TraesLAC6D03G03709440.1"/>
    <property type="gene ID" value="TraesLAC6D03G03709440"/>
</dbReference>
<dbReference type="AlphaFoldDB" id="A0A3B6QJQ5"/>
<dbReference type="Pfam" id="PF08387">
    <property type="entry name" value="FBD"/>
    <property type="match status" value="1"/>
</dbReference>
<dbReference type="InterPro" id="IPR001810">
    <property type="entry name" value="F-box_dom"/>
</dbReference>
<dbReference type="Gene3D" id="3.80.10.10">
    <property type="entry name" value="Ribonuclease Inhibitor"/>
    <property type="match status" value="1"/>
</dbReference>
<dbReference type="Gramene" id="TraesPARA_EIv1.0_2149940.1">
    <property type="protein sequence ID" value="TraesPARA_EIv1.0_2149940.1.CDS"/>
    <property type="gene ID" value="TraesPARA_EIv1.0_2149940"/>
</dbReference>
<dbReference type="InterPro" id="IPR055302">
    <property type="entry name" value="F-box_dom-containing"/>
</dbReference>
<dbReference type="Proteomes" id="UP000019116">
    <property type="component" value="Chromosome 6D"/>
</dbReference>
<reference evidence="2" key="1">
    <citation type="submission" date="2018-08" db="EMBL/GenBank/DDBJ databases">
        <authorList>
            <person name="Rossello M."/>
        </authorList>
    </citation>
    <scope>NUCLEOTIDE SEQUENCE [LARGE SCALE GENOMIC DNA]</scope>
    <source>
        <strain evidence="2">cv. Chinese Spring</strain>
    </source>
</reference>
<feature type="domain" description="F-box" evidence="1">
    <location>
        <begin position="34"/>
        <end position="81"/>
    </location>
</feature>
<dbReference type="PANTHER" id="PTHR32141">
    <property type="match status" value="1"/>
</dbReference>
<dbReference type="Gramene" id="TraesJUL6D03G03792130.1">
    <property type="protein sequence ID" value="TraesJUL6D03G03792130.1"/>
    <property type="gene ID" value="TraesJUL6D03G03792130"/>
</dbReference>
<evidence type="ECO:0000313" key="3">
    <source>
        <dbReference type="Proteomes" id="UP000019116"/>
    </source>
</evidence>